<keyword evidence="3" id="KW-1185">Reference proteome</keyword>
<organism evidence="3 4">
    <name type="scientific">Raphanus sativus</name>
    <name type="common">Radish</name>
    <name type="synonym">Raphanus raphanistrum var. sativus</name>
    <dbReference type="NCBI Taxonomy" id="3726"/>
    <lineage>
        <taxon>Eukaryota</taxon>
        <taxon>Viridiplantae</taxon>
        <taxon>Streptophyta</taxon>
        <taxon>Embryophyta</taxon>
        <taxon>Tracheophyta</taxon>
        <taxon>Spermatophyta</taxon>
        <taxon>Magnoliopsida</taxon>
        <taxon>eudicotyledons</taxon>
        <taxon>Gunneridae</taxon>
        <taxon>Pentapetalae</taxon>
        <taxon>rosids</taxon>
        <taxon>malvids</taxon>
        <taxon>Brassicales</taxon>
        <taxon>Brassicaceae</taxon>
        <taxon>Brassiceae</taxon>
        <taxon>Raphanus</taxon>
    </lineage>
</organism>
<keyword evidence="2" id="KW-1133">Transmembrane helix</keyword>
<dbReference type="GeneID" id="108826612"/>
<evidence type="ECO:0000313" key="3">
    <source>
        <dbReference type="Proteomes" id="UP000504610"/>
    </source>
</evidence>
<keyword evidence="2" id="KW-0472">Membrane</keyword>
<feature type="compositionally biased region" description="Basic residues" evidence="1">
    <location>
        <begin position="1"/>
        <end position="17"/>
    </location>
</feature>
<feature type="transmembrane region" description="Helical" evidence="2">
    <location>
        <begin position="133"/>
        <end position="153"/>
    </location>
</feature>
<proteinExistence type="predicted"/>
<name>A0A9W3CDG7_RAPSA</name>
<gene>
    <name evidence="4" type="primary">LOC108826612</name>
</gene>
<evidence type="ECO:0000313" key="4">
    <source>
        <dbReference type="RefSeq" id="XP_056849533.1"/>
    </source>
</evidence>
<dbReference type="Proteomes" id="UP000504610">
    <property type="component" value="Chromosome 9"/>
</dbReference>
<accession>A0A9W3CDG7</accession>
<protein>
    <submittedName>
        <fullName evidence="4">Multiple organellar RNA editing factor 7, mitochondrial isoform X1</fullName>
    </submittedName>
</protein>
<evidence type="ECO:0000256" key="2">
    <source>
        <dbReference type="SAM" id="Phobius"/>
    </source>
</evidence>
<keyword evidence="2" id="KW-0812">Transmembrane</keyword>
<dbReference type="AlphaFoldDB" id="A0A9W3CDG7"/>
<dbReference type="KEGG" id="rsz:108826612"/>
<sequence length="181" mass="20322">MKMRQQKKRRQKSKHSVRIGGSDTLSRLHRFTLGRLNSMASILRSPLNLTAAFRFRLAPLFPFSVEALGYVNVVACFGATKKKLRDRFILFPRSTTMHLAAGFINLLTDKIRSLPDVRWVLPDSYIVDGDSGYGGLVCCIFCALTLVLLGFFVGGTKAVLSLYIQYLQHSLFISHALFSFA</sequence>
<evidence type="ECO:0000256" key="1">
    <source>
        <dbReference type="SAM" id="MobiDB-lite"/>
    </source>
</evidence>
<dbReference type="RefSeq" id="XP_056849533.1">
    <property type="nucleotide sequence ID" value="XM_056993553.1"/>
</dbReference>
<reference evidence="3" key="1">
    <citation type="journal article" date="2019" name="Database">
        <title>The radish genome database (RadishGD): an integrated information resource for radish genomics.</title>
        <authorList>
            <person name="Yu H.J."/>
            <person name="Baek S."/>
            <person name="Lee Y.J."/>
            <person name="Cho A."/>
            <person name="Mun J.H."/>
        </authorList>
    </citation>
    <scope>NUCLEOTIDE SEQUENCE [LARGE SCALE GENOMIC DNA]</scope>
    <source>
        <strain evidence="3">cv. WK10039</strain>
    </source>
</reference>
<feature type="region of interest" description="Disordered" evidence="1">
    <location>
        <begin position="1"/>
        <end position="20"/>
    </location>
</feature>
<feature type="transmembrane region" description="Helical" evidence="2">
    <location>
        <begin position="90"/>
        <end position="108"/>
    </location>
</feature>
<reference evidence="4" key="2">
    <citation type="submission" date="2025-08" db="UniProtKB">
        <authorList>
            <consortium name="RefSeq"/>
        </authorList>
    </citation>
    <scope>IDENTIFICATION</scope>
    <source>
        <tissue evidence="4">Leaf</tissue>
    </source>
</reference>